<dbReference type="InParanoid" id="A0A0C2ZHJ1"/>
<dbReference type="Proteomes" id="UP000053989">
    <property type="component" value="Unassembled WGS sequence"/>
</dbReference>
<accession>A0A0C2ZHJ1</accession>
<feature type="compositionally biased region" description="Low complexity" evidence="1">
    <location>
        <begin position="72"/>
        <end position="86"/>
    </location>
</feature>
<organism evidence="2 3">
    <name type="scientific">Scleroderma citrinum Foug A</name>
    <dbReference type="NCBI Taxonomy" id="1036808"/>
    <lineage>
        <taxon>Eukaryota</taxon>
        <taxon>Fungi</taxon>
        <taxon>Dikarya</taxon>
        <taxon>Basidiomycota</taxon>
        <taxon>Agaricomycotina</taxon>
        <taxon>Agaricomycetes</taxon>
        <taxon>Agaricomycetidae</taxon>
        <taxon>Boletales</taxon>
        <taxon>Sclerodermatineae</taxon>
        <taxon>Sclerodermataceae</taxon>
        <taxon>Scleroderma</taxon>
    </lineage>
</organism>
<evidence type="ECO:0000256" key="1">
    <source>
        <dbReference type="SAM" id="MobiDB-lite"/>
    </source>
</evidence>
<dbReference type="HOGENOM" id="CLU_065614_1_0_1"/>
<reference evidence="3" key="2">
    <citation type="submission" date="2015-01" db="EMBL/GenBank/DDBJ databases">
        <title>Evolutionary Origins and Diversification of the Mycorrhizal Mutualists.</title>
        <authorList>
            <consortium name="DOE Joint Genome Institute"/>
            <consortium name="Mycorrhizal Genomics Consortium"/>
            <person name="Kohler A."/>
            <person name="Kuo A."/>
            <person name="Nagy L.G."/>
            <person name="Floudas D."/>
            <person name="Copeland A."/>
            <person name="Barry K.W."/>
            <person name="Cichocki N."/>
            <person name="Veneault-Fourrey C."/>
            <person name="LaButti K."/>
            <person name="Lindquist E.A."/>
            <person name="Lipzen A."/>
            <person name="Lundell T."/>
            <person name="Morin E."/>
            <person name="Murat C."/>
            <person name="Riley R."/>
            <person name="Ohm R."/>
            <person name="Sun H."/>
            <person name="Tunlid A."/>
            <person name="Henrissat B."/>
            <person name="Grigoriev I.V."/>
            <person name="Hibbett D.S."/>
            <person name="Martin F."/>
        </authorList>
    </citation>
    <scope>NUCLEOTIDE SEQUENCE [LARGE SCALE GENOMIC DNA]</scope>
    <source>
        <strain evidence="3">Foug A</strain>
    </source>
</reference>
<gene>
    <name evidence="2" type="ORF">SCLCIDRAFT_26069</name>
</gene>
<proteinExistence type="predicted"/>
<dbReference type="OrthoDB" id="2654320at2759"/>
<evidence type="ECO:0000313" key="2">
    <source>
        <dbReference type="EMBL" id="KIM61088.1"/>
    </source>
</evidence>
<keyword evidence="3" id="KW-1185">Reference proteome</keyword>
<name>A0A0C2ZHJ1_9AGAM</name>
<feature type="region of interest" description="Disordered" evidence="1">
    <location>
        <begin position="1"/>
        <end position="26"/>
    </location>
</feature>
<dbReference type="EMBL" id="KN822055">
    <property type="protein sequence ID" value="KIM61088.1"/>
    <property type="molecule type" value="Genomic_DNA"/>
</dbReference>
<sequence>MPSCKSHPVPAFYDTPEPPQPLPMLSSQTEMCYQPKNPVAVSAKEEMAISYLPIAAPTPSGAMVKMQCVTTPRTTNSRATTPRAASPITKPSRKSVAIDEDGGERSDSPSPSESSLSSLDGGEESSTKIPKPSGEVGRPGRGGYNLEEQMGWGEAGFKRFQRFVRKAVVKHLDQSKCRSLQDRNALEAVNKMAIAAFPDLDDFENCWPVQDLVLLQLKYRSARSRQKRRVRTTPPRQTTKCR</sequence>
<dbReference type="STRING" id="1036808.A0A0C2ZHJ1"/>
<feature type="compositionally biased region" description="Low complexity" evidence="1">
    <location>
        <begin position="108"/>
        <end position="120"/>
    </location>
</feature>
<protein>
    <submittedName>
        <fullName evidence="2">Uncharacterized protein</fullName>
    </submittedName>
</protein>
<evidence type="ECO:0000313" key="3">
    <source>
        <dbReference type="Proteomes" id="UP000053989"/>
    </source>
</evidence>
<feature type="region of interest" description="Disordered" evidence="1">
    <location>
        <begin position="72"/>
        <end position="147"/>
    </location>
</feature>
<reference evidence="2 3" key="1">
    <citation type="submission" date="2014-04" db="EMBL/GenBank/DDBJ databases">
        <authorList>
            <consortium name="DOE Joint Genome Institute"/>
            <person name="Kuo A."/>
            <person name="Kohler A."/>
            <person name="Nagy L.G."/>
            <person name="Floudas D."/>
            <person name="Copeland A."/>
            <person name="Barry K.W."/>
            <person name="Cichocki N."/>
            <person name="Veneault-Fourrey C."/>
            <person name="LaButti K."/>
            <person name="Lindquist E.A."/>
            <person name="Lipzen A."/>
            <person name="Lundell T."/>
            <person name="Morin E."/>
            <person name="Murat C."/>
            <person name="Sun H."/>
            <person name="Tunlid A."/>
            <person name="Henrissat B."/>
            <person name="Grigoriev I.V."/>
            <person name="Hibbett D.S."/>
            <person name="Martin F."/>
            <person name="Nordberg H.P."/>
            <person name="Cantor M.N."/>
            <person name="Hua S.X."/>
        </authorList>
    </citation>
    <scope>NUCLEOTIDE SEQUENCE [LARGE SCALE GENOMIC DNA]</scope>
    <source>
        <strain evidence="2 3">Foug A</strain>
    </source>
</reference>
<dbReference type="AlphaFoldDB" id="A0A0C2ZHJ1"/>